<accession>A0A0F9SII5</accession>
<gene>
    <name evidence="1" type="ORF">LCGC14_0514930</name>
</gene>
<protein>
    <submittedName>
        <fullName evidence="1">Uncharacterized protein</fullName>
    </submittedName>
</protein>
<evidence type="ECO:0000313" key="1">
    <source>
        <dbReference type="EMBL" id="KKN62117.1"/>
    </source>
</evidence>
<organism evidence="1">
    <name type="scientific">marine sediment metagenome</name>
    <dbReference type="NCBI Taxonomy" id="412755"/>
    <lineage>
        <taxon>unclassified sequences</taxon>
        <taxon>metagenomes</taxon>
        <taxon>ecological metagenomes</taxon>
    </lineage>
</organism>
<reference evidence="1" key="1">
    <citation type="journal article" date="2015" name="Nature">
        <title>Complex archaea that bridge the gap between prokaryotes and eukaryotes.</title>
        <authorList>
            <person name="Spang A."/>
            <person name="Saw J.H."/>
            <person name="Jorgensen S.L."/>
            <person name="Zaremba-Niedzwiedzka K."/>
            <person name="Martijn J."/>
            <person name="Lind A.E."/>
            <person name="van Eijk R."/>
            <person name="Schleper C."/>
            <person name="Guy L."/>
            <person name="Ettema T.J."/>
        </authorList>
    </citation>
    <scope>NUCLEOTIDE SEQUENCE</scope>
</reference>
<proteinExistence type="predicted"/>
<dbReference type="EMBL" id="LAZR01000634">
    <property type="protein sequence ID" value="KKN62117.1"/>
    <property type="molecule type" value="Genomic_DNA"/>
</dbReference>
<sequence length="54" mass="6238">MPDLKKELIEYINEIEKQHKVEIATIEDSIVKLAINGVVDGLTTDIRRILLKYD</sequence>
<comment type="caution">
    <text evidence="1">The sequence shown here is derived from an EMBL/GenBank/DDBJ whole genome shotgun (WGS) entry which is preliminary data.</text>
</comment>
<dbReference type="AlphaFoldDB" id="A0A0F9SII5"/>
<name>A0A0F9SII5_9ZZZZ</name>